<dbReference type="RefSeq" id="XP_028516278.1">
    <property type="nucleotide sequence ID" value="XM_028660477.1"/>
</dbReference>
<proteinExistence type="predicted"/>
<organism evidence="2 3">
    <name type="scientific">Exaiptasia diaphana</name>
    <name type="common">Tropical sea anemone</name>
    <name type="synonym">Aiptasia pulchella</name>
    <dbReference type="NCBI Taxonomy" id="2652724"/>
    <lineage>
        <taxon>Eukaryota</taxon>
        <taxon>Metazoa</taxon>
        <taxon>Cnidaria</taxon>
        <taxon>Anthozoa</taxon>
        <taxon>Hexacorallia</taxon>
        <taxon>Actiniaria</taxon>
        <taxon>Aiptasiidae</taxon>
        <taxon>Exaiptasia</taxon>
    </lineage>
</organism>
<keyword evidence="3" id="KW-1185">Reference proteome</keyword>
<dbReference type="AlphaFoldDB" id="A0A913YML7"/>
<name>A0A913YML7_EXADI</name>
<dbReference type="EnsemblMetazoa" id="XM_028660477.1">
    <property type="protein sequence ID" value="XP_028516278.1"/>
    <property type="gene ID" value="LOC114575498"/>
</dbReference>
<reference evidence="2" key="1">
    <citation type="submission" date="2022-11" db="UniProtKB">
        <authorList>
            <consortium name="EnsemblMetazoa"/>
        </authorList>
    </citation>
    <scope>IDENTIFICATION</scope>
</reference>
<accession>A0A913YML7</accession>
<dbReference type="Proteomes" id="UP000887567">
    <property type="component" value="Unplaced"/>
</dbReference>
<dbReference type="KEGG" id="epa:114575498"/>
<protein>
    <submittedName>
        <fullName evidence="2">Uncharacterized protein</fullName>
    </submittedName>
</protein>
<sequence length="125" mass="14099">MKRLQQKIDASSSDRPRFTRVPGGLSTKGKPKNPVTWAVNDDLPRPPRSSVPSSGSREQENQQSSTNDLPRRERSRSPARSLSQRQSRRMSSKSPSSSPERPRRSRSRSTSSEVTRRTRSRSPSP</sequence>
<dbReference type="GeneID" id="114575498"/>
<feature type="region of interest" description="Disordered" evidence="1">
    <location>
        <begin position="1"/>
        <end position="125"/>
    </location>
</feature>
<evidence type="ECO:0000256" key="1">
    <source>
        <dbReference type="SAM" id="MobiDB-lite"/>
    </source>
</evidence>
<evidence type="ECO:0000313" key="3">
    <source>
        <dbReference type="Proteomes" id="UP000887567"/>
    </source>
</evidence>
<evidence type="ECO:0000313" key="2">
    <source>
        <dbReference type="EnsemblMetazoa" id="XP_028516278.1"/>
    </source>
</evidence>